<evidence type="ECO:0000313" key="10">
    <source>
        <dbReference type="Proteomes" id="UP000314982"/>
    </source>
</evidence>
<keyword evidence="3" id="KW-0732">Signal</keyword>
<evidence type="ECO:0000256" key="7">
    <source>
        <dbReference type="ARBA" id="ARBA00023180"/>
    </source>
</evidence>
<accession>A0A4W5KGD1</accession>
<reference evidence="9" key="3">
    <citation type="submission" date="2025-09" db="UniProtKB">
        <authorList>
            <consortium name="Ensembl"/>
        </authorList>
    </citation>
    <scope>IDENTIFICATION</scope>
</reference>
<dbReference type="GeneTree" id="ENSGT00940000159506"/>
<proteinExistence type="predicted"/>
<dbReference type="GO" id="GO:0004252">
    <property type="term" value="F:serine-type endopeptidase activity"/>
    <property type="evidence" value="ECO:0007669"/>
    <property type="project" value="TreeGrafter"/>
</dbReference>
<keyword evidence="10" id="KW-1185">Reference proteome</keyword>
<dbReference type="FunFam" id="3.30.70.850:FF:000001">
    <property type="entry name" value="Proprotein convertase subtilisin/kexin type 5"/>
    <property type="match status" value="1"/>
</dbReference>
<dbReference type="Ensembl" id="ENSHHUT00000009784.1">
    <property type="protein sequence ID" value="ENSHHUP00000009485.1"/>
    <property type="gene ID" value="ENSHHUG00000005794.1"/>
</dbReference>
<dbReference type="Pfam" id="PF16470">
    <property type="entry name" value="S8_pro-domain"/>
    <property type="match status" value="1"/>
</dbReference>
<name>A0A4W5KGD1_9TELE</name>
<protein>
    <recommendedName>
        <fullName evidence="8">Peptidase S8 pro-domain domain-containing protein</fullName>
    </recommendedName>
</protein>
<dbReference type="InterPro" id="IPR038466">
    <property type="entry name" value="S8_pro-domain_sf"/>
</dbReference>
<dbReference type="STRING" id="62062.ENSHHUP00000009485"/>
<reference evidence="9" key="2">
    <citation type="submission" date="2025-08" db="UniProtKB">
        <authorList>
            <consortium name="Ensembl"/>
        </authorList>
    </citation>
    <scope>IDENTIFICATION</scope>
</reference>
<keyword evidence="6" id="KW-0865">Zymogen</keyword>
<evidence type="ECO:0000256" key="1">
    <source>
        <dbReference type="ARBA" id="ARBA00022670"/>
    </source>
</evidence>
<evidence type="ECO:0000259" key="8">
    <source>
        <dbReference type="Pfam" id="PF16470"/>
    </source>
</evidence>
<dbReference type="Gene3D" id="3.30.70.850">
    <property type="entry name" value="Peptidase S8, pro-domain"/>
    <property type="match status" value="1"/>
</dbReference>
<dbReference type="Proteomes" id="UP000314982">
    <property type="component" value="Unassembled WGS sequence"/>
</dbReference>
<sequence>MRVIFLDMYFIPYSRADVVGQVSDPKMCLFFIFILSTLEICQSLAPRNVYTNHWAVRIAGGQEEADKLAAKYGYNNYGQIGSLEDHYHFHHSRVVRRAAFSTRGAHSFIHMDPKVRRLLGSYSG</sequence>
<keyword evidence="1" id="KW-0645">Protease</keyword>
<dbReference type="GO" id="GO:0005615">
    <property type="term" value="C:extracellular space"/>
    <property type="evidence" value="ECO:0007669"/>
    <property type="project" value="TreeGrafter"/>
</dbReference>
<keyword evidence="4" id="KW-0378">Hydrolase</keyword>
<feature type="domain" description="Peptidase S8 pro-domain" evidence="8">
    <location>
        <begin position="53"/>
        <end position="116"/>
    </location>
</feature>
<dbReference type="SUPFAM" id="SSF54897">
    <property type="entry name" value="Protease propeptides/inhibitors"/>
    <property type="match status" value="1"/>
</dbReference>
<reference evidence="10" key="1">
    <citation type="submission" date="2018-06" db="EMBL/GenBank/DDBJ databases">
        <title>Genome assembly of Danube salmon.</title>
        <authorList>
            <person name="Macqueen D.J."/>
            <person name="Gundappa M.K."/>
        </authorList>
    </citation>
    <scope>NUCLEOTIDE SEQUENCE [LARGE SCALE GENOMIC DNA]</scope>
</reference>
<keyword evidence="7" id="KW-0325">Glycoprotein</keyword>
<evidence type="ECO:0000313" key="9">
    <source>
        <dbReference type="Ensembl" id="ENSHHUP00000009485.1"/>
    </source>
</evidence>
<evidence type="ECO:0000256" key="6">
    <source>
        <dbReference type="ARBA" id="ARBA00023145"/>
    </source>
</evidence>
<dbReference type="PANTHER" id="PTHR42884">
    <property type="entry name" value="PROPROTEIN CONVERTASE SUBTILISIN/KEXIN-RELATED"/>
    <property type="match status" value="1"/>
</dbReference>
<keyword evidence="5" id="KW-0720">Serine protease</keyword>
<evidence type="ECO:0000256" key="5">
    <source>
        <dbReference type="ARBA" id="ARBA00022825"/>
    </source>
</evidence>
<evidence type="ECO:0000256" key="3">
    <source>
        <dbReference type="ARBA" id="ARBA00022729"/>
    </source>
</evidence>
<evidence type="ECO:0000256" key="4">
    <source>
        <dbReference type="ARBA" id="ARBA00022801"/>
    </source>
</evidence>
<organism evidence="9 10">
    <name type="scientific">Hucho hucho</name>
    <name type="common">huchen</name>
    <dbReference type="NCBI Taxonomy" id="62062"/>
    <lineage>
        <taxon>Eukaryota</taxon>
        <taxon>Metazoa</taxon>
        <taxon>Chordata</taxon>
        <taxon>Craniata</taxon>
        <taxon>Vertebrata</taxon>
        <taxon>Euteleostomi</taxon>
        <taxon>Actinopterygii</taxon>
        <taxon>Neopterygii</taxon>
        <taxon>Teleostei</taxon>
        <taxon>Protacanthopterygii</taxon>
        <taxon>Salmoniformes</taxon>
        <taxon>Salmonidae</taxon>
        <taxon>Salmoninae</taxon>
        <taxon>Hucho</taxon>
    </lineage>
</organism>
<dbReference type="GO" id="GO:0009986">
    <property type="term" value="C:cell surface"/>
    <property type="evidence" value="ECO:0007669"/>
    <property type="project" value="TreeGrafter"/>
</dbReference>
<evidence type="ECO:0000256" key="2">
    <source>
        <dbReference type="ARBA" id="ARBA00022685"/>
    </source>
</evidence>
<keyword evidence="2" id="KW-0165">Cleavage on pair of basic residues</keyword>
<dbReference type="AlphaFoldDB" id="A0A4W5KGD1"/>
<dbReference type="GO" id="GO:0016020">
    <property type="term" value="C:membrane"/>
    <property type="evidence" value="ECO:0007669"/>
    <property type="project" value="TreeGrafter"/>
</dbReference>
<dbReference type="GO" id="GO:0016486">
    <property type="term" value="P:peptide hormone processing"/>
    <property type="evidence" value="ECO:0007669"/>
    <property type="project" value="TreeGrafter"/>
</dbReference>
<dbReference type="InterPro" id="IPR032815">
    <property type="entry name" value="S8_pro-domain"/>
</dbReference>
<dbReference type="PANTHER" id="PTHR42884:SF8">
    <property type="entry name" value="PROPROTEIN CONVERTASE SUBTILISIN_KEXIN TYPE 6"/>
    <property type="match status" value="1"/>
</dbReference>